<proteinExistence type="predicted"/>
<dbReference type="SUPFAM" id="SSF51306">
    <property type="entry name" value="LexA/Signal peptidase"/>
    <property type="match status" value="1"/>
</dbReference>
<dbReference type="PANTHER" id="PTHR33516:SF2">
    <property type="entry name" value="LEXA REPRESSOR-RELATED"/>
    <property type="match status" value="1"/>
</dbReference>
<dbReference type="InterPro" id="IPR015927">
    <property type="entry name" value="Peptidase_S24_S26A/B/C"/>
</dbReference>
<dbReference type="AlphaFoldDB" id="A0A2U3KUJ1"/>
<dbReference type="InterPro" id="IPR050077">
    <property type="entry name" value="LexA_repressor"/>
</dbReference>
<evidence type="ECO:0000313" key="2">
    <source>
        <dbReference type="EMBL" id="SPF43335.1"/>
    </source>
</evidence>
<organism evidence="2 3">
    <name type="scientific">Candidatus Desulfosporosinus infrequens</name>
    <dbReference type="NCBI Taxonomy" id="2043169"/>
    <lineage>
        <taxon>Bacteria</taxon>
        <taxon>Bacillati</taxon>
        <taxon>Bacillota</taxon>
        <taxon>Clostridia</taxon>
        <taxon>Eubacteriales</taxon>
        <taxon>Desulfitobacteriaceae</taxon>
        <taxon>Desulfosporosinus</taxon>
    </lineage>
</organism>
<dbReference type="EMBL" id="OMOF01000204">
    <property type="protein sequence ID" value="SPF43335.1"/>
    <property type="molecule type" value="Genomic_DNA"/>
</dbReference>
<evidence type="ECO:0000259" key="1">
    <source>
        <dbReference type="Pfam" id="PF00717"/>
    </source>
</evidence>
<protein>
    <submittedName>
        <fullName evidence="2">Peptidase S24/S26A/S26B, conserved region</fullName>
    </submittedName>
</protein>
<dbReference type="Pfam" id="PF00717">
    <property type="entry name" value="Peptidase_S24"/>
    <property type="match status" value="1"/>
</dbReference>
<gene>
    <name evidence="2" type="ORF">SBF1_2820006</name>
</gene>
<dbReference type="Gene3D" id="2.10.109.10">
    <property type="entry name" value="Umud Fragment, subunit A"/>
    <property type="match status" value="1"/>
</dbReference>
<feature type="domain" description="Peptidase S24/S26A/S26B/S26C" evidence="1">
    <location>
        <begin position="1"/>
        <end position="73"/>
    </location>
</feature>
<dbReference type="InterPro" id="IPR039418">
    <property type="entry name" value="LexA-like"/>
</dbReference>
<dbReference type="Proteomes" id="UP000238916">
    <property type="component" value="Unassembled WGS sequence"/>
</dbReference>
<sequence>MTGSRIFPGDKVLIRKEPSVESDQIALVLVNEEEATLNRVKYLDGTAIIYPDNPSYEPMIYSIRDIEIIGYVVQVIFNQYEKNIRYRPYRRYL</sequence>
<dbReference type="OrthoDB" id="9802364at2"/>
<evidence type="ECO:0000313" key="3">
    <source>
        <dbReference type="Proteomes" id="UP000238916"/>
    </source>
</evidence>
<accession>A0A2U3KUJ1</accession>
<reference evidence="3" key="1">
    <citation type="submission" date="2018-02" db="EMBL/GenBank/DDBJ databases">
        <authorList>
            <person name="Hausmann B."/>
        </authorList>
    </citation>
    <scope>NUCLEOTIDE SEQUENCE [LARGE SCALE GENOMIC DNA]</scope>
    <source>
        <strain evidence="3">Peat soil MAG SbF1</strain>
    </source>
</reference>
<dbReference type="CDD" id="cd06529">
    <property type="entry name" value="S24_LexA-like"/>
    <property type="match status" value="1"/>
</dbReference>
<name>A0A2U3KUJ1_9FIRM</name>
<dbReference type="PANTHER" id="PTHR33516">
    <property type="entry name" value="LEXA REPRESSOR"/>
    <property type="match status" value="1"/>
</dbReference>
<dbReference type="InterPro" id="IPR036286">
    <property type="entry name" value="LexA/Signal_pep-like_sf"/>
</dbReference>